<evidence type="ECO:0000313" key="2">
    <source>
        <dbReference type="EMBL" id="MBB6051291.1"/>
    </source>
</evidence>
<dbReference type="PANTHER" id="PTHR35400:SF1">
    <property type="entry name" value="SLR1083 PROTEIN"/>
    <property type="match status" value="1"/>
</dbReference>
<accession>A0A7W9SR82</accession>
<sequence>MATQMERPRLRLTQAHVKLMLDANLITPHDYELIDGDLIEKMPQNQPHSAANDNGYDTLTALFGRGFVQHSAPIYINNSTSPEPDLAVLKQHRRTYTDNPAASECSLVVEVSDSTLAYDRTTKAELYARAGIPEYWIVNLNARTLIVHRSPTDEGYGELRTLTETDSVTPLGQSSSVAVADLF</sequence>
<dbReference type="Pfam" id="PF05685">
    <property type="entry name" value="Uma2"/>
    <property type="match status" value="1"/>
</dbReference>
<name>A0A7W9SR82_ARMRO</name>
<dbReference type="Gene3D" id="3.90.1570.10">
    <property type="entry name" value="tt1808, chain A"/>
    <property type="match status" value="1"/>
</dbReference>
<comment type="caution">
    <text evidence="2">The sequence shown here is derived from an EMBL/GenBank/DDBJ whole genome shotgun (WGS) entry which is preliminary data.</text>
</comment>
<dbReference type="InterPro" id="IPR008538">
    <property type="entry name" value="Uma2"/>
</dbReference>
<keyword evidence="2" id="KW-0378">Hydrolase</keyword>
<dbReference type="InterPro" id="IPR012296">
    <property type="entry name" value="Nuclease_put_TT1808"/>
</dbReference>
<dbReference type="PANTHER" id="PTHR35400">
    <property type="entry name" value="SLR1083 PROTEIN"/>
    <property type="match status" value="1"/>
</dbReference>
<dbReference type="EMBL" id="JACHGW010000003">
    <property type="protein sequence ID" value="MBB6051291.1"/>
    <property type="molecule type" value="Genomic_DNA"/>
</dbReference>
<dbReference type="GO" id="GO:0004519">
    <property type="term" value="F:endonuclease activity"/>
    <property type="evidence" value="ECO:0007669"/>
    <property type="project" value="UniProtKB-KW"/>
</dbReference>
<feature type="domain" description="Putative restriction endonuclease" evidence="1">
    <location>
        <begin position="29"/>
        <end position="170"/>
    </location>
</feature>
<proteinExistence type="predicted"/>
<keyword evidence="2" id="KW-0255">Endonuclease</keyword>
<dbReference type="CDD" id="cd06260">
    <property type="entry name" value="DUF820-like"/>
    <property type="match status" value="1"/>
</dbReference>
<keyword evidence="3" id="KW-1185">Reference proteome</keyword>
<keyword evidence="2" id="KW-0540">Nuclease</keyword>
<dbReference type="AlphaFoldDB" id="A0A7W9SR82"/>
<dbReference type="InterPro" id="IPR011335">
    <property type="entry name" value="Restrct_endonuc-II-like"/>
</dbReference>
<evidence type="ECO:0000313" key="3">
    <source>
        <dbReference type="Proteomes" id="UP000520814"/>
    </source>
</evidence>
<gene>
    <name evidence="2" type="ORF">HNQ39_003101</name>
</gene>
<dbReference type="RefSeq" id="WP_184197961.1">
    <property type="nucleotide sequence ID" value="NZ_JACHGW010000003.1"/>
</dbReference>
<dbReference type="SUPFAM" id="SSF52980">
    <property type="entry name" value="Restriction endonuclease-like"/>
    <property type="match status" value="1"/>
</dbReference>
<organism evidence="2 3">
    <name type="scientific">Armatimonas rosea</name>
    <dbReference type="NCBI Taxonomy" id="685828"/>
    <lineage>
        <taxon>Bacteria</taxon>
        <taxon>Bacillati</taxon>
        <taxon>Armatimonadota</taxon>
        <taxon>Armatimonadia</taxon>
        <taxon>Armatimonadales</taxon>
        <taxon>Armatimonadaceae</taxon>
        <taxon>Armatimonas</taxon>
    </lineage>
</organism>
<dbReference type="Proteomes" id="UP000520814">
    <property type="component" value="Unassembled WGS sequence"/>
</dbReference>
<evidence type="ECO:0000259" key="1">
    <source>
        <dbReference type="Pfam" id="PF05685"/>
    </source>
</evidence>
<reference evidence="2 3" key="1">
    <citation type="submission" date="2020-08" db="EMBL/GenBank/DDBJ databases">
        <title>Genomic Encyclopedia of Type Strains, Phase IV (KMG-IV): sequencing the most valuable type-strain genomes for metagenomic binning, comparative biology and taxonomic classification.</title>
        <authorList>
            <person name="Goeker M."/>
        </authorList>
    </citation>
    <scope>NUCLEOTIDE SEQUENCE [LARGE SCALE GENOMIC DNA]</scope>
    <source>
        <strain evidence="2 3">DSM 23562</strain>
    </source>
</reference>
<protein>
    <submittedName>
        <fullName evidence="2">Uma2 family endonuclease</fullName>
    </submittedName>
</protein>